<gene>
    <name evidence="2" type="ORF">FHR96_003728</name>
</gene>
<evidence type="ECO:0000313" key="3">
    <source>
        <dbReference type="Proteomes" id="UP000525987"/>
    </source>
</evidence>
<reference evidence="2 3" key="1">
    <citation type="submission" date="2020-08" db="EMBL/GenBank/DDBJ databases">
        <title>Genomic Encyclopedia of Type Strains, Phase III (KMG-III): the genomes of soil and plant-associated and newly described type strains.</title>
        <authorList>
            <person name="Whitman W."/>
        </authorList>
    </citation>
    <scope>NUCLEOTIDE SEQUENCE [LARGE SCALE GENOMIC DNA]</scope>
    <source>
        <strain evidence="2 3">CECT 5995</strain>
    </source>
</reference>
<protein>
    <submittedName>
        <fullName evidence="2">Uncharacterized protein</fullName>
    </submittedName>
</protein>
<comment type="caution">
    <text evidence="2">The sequence shown here is derived from an EMBL/GenBank/DDBJ whole genome shotgun (WGS) entry which is preliminary data.</text>
</comment>
<organism evidence="2 3">
    <name type="scientific">Halomonas organivorans</name>
    <dbReference type="NCBI Taxonomy" id="257772"/>
    <lineage>
        <taxon>Bacteria</taxon>
        <taxon>Pseudomonadati</taxon>
        <taxon>Pseudomonadota</taxon>
        <taxon>Gammaproteobacteria</taxon>
        <taxon>Oceanospirillales</taxon>
        <taxon>Halomonadaceae</taxon>
        <taxon>Halomonas</taxon>
    </lineage>
</organism>
<evidence type="ECO:0000313" key="2">
    <source>
        <dbReference type="EMBL" id="MBB3142826.1"/>
    </source>
</evidence>
<dbReference type="AlphaFoldDB" id="A0A7W5C0W4"/>
<name>A0A7W5C0W4_9GAMM</name>
<accession>A0A7W5C0W4</accession>
<keyword evidence="3" id="KW-1185">Reference proteome</keyword>
<proteinExistence type="predicted"/>
<dbReference type="RefSeq" id="WP_183389186.1">
    <property type="nucleotide sequence ID" value="NZ_JACHXM010000027.1"/>
</dbReference>
<dbReference type="Proteomes" id="UP000525987">
    <property type="component" value="Unassembled WGS sequence"/>
</dbReference>
<sequence length="57" mass="6166">MPNHGGRYEIRDGKRVLVERTKPAPEPRTKATAKADPKPAAKPAPKKTSDVTENSNG</sequence>
<dbReference type="EMBL" id="JACHXM010000027">
    <property type="protein sequence ID" value="MBB3142826.1"/>
    <property type="molecule type" value="Genomic_DNA"/>
</dbReference>
<feature type="compositionally biased region" description="Basic and acidic residues" evidence="1">
    <location>
        <begin position="1"/>
        <end position="39"/>
    </location>
</feature>
<feature type="region of interest" description="Disordered" evidence="1">
    <location>
        <begin position="1"/>
        <end position="57"/>
    </location>
</feature>
<evidence type="ECO:0000256" key="1">
    <source>
        <dbReference type="SAM" id="MobiDB-lite"/>
    </source>
</evidence>